<evidence type="ECO:0000313" key="9">
    <source>
        <dbReference type="Proteomes" id="UP001396898"/>
    </source>
</evidence>
<evidence type="ECO:0000256" key="2">
    <source>
        <dbReference type="ARBA" id="ARBA00022771"/>
    </source>
</evidence>
<keyword evidence="6" id="KW-0472">Membrane</keyword>
<dbReference type="PANTHER" id="PTHR14155">
    <property type="entry name" value="RING FINGER DOMAIN-CONTAINING"/>
    <property type="match status" value="1"/>
</dbReference>
<evidence type="ECO:0000256" key="5">
    <source>
        <dbReference type="SAM" id="MobiDB-lite"/>
    </source>
</evidence>
<keyword evidence="3" id="KW-0862">Zinc</keyword>
<proteinExistence type="predicted"/>
<reference evidence="8 9" key="1">
    <citation type="submission" date="2023-01" db="EMBL/GenBank/DDBJ databases">
        <title>Analysis of 21 Apiospora genomes using comparative genomics revels a genus with tremendous synthesis potential of carbohydrate active enzymes and secondary metabolites.</title>
        <authorList>
            <person name="Sorensen T."/>
        </authorList>
    </citation>
    <scope>NUCLEOTIDE SEQUENCE [LARGE SCALE GENOMIC DNA]</scope>
    <source>
        <strain evidence="8 9">CBS 20057</strain>
    </source>
</reference>
<evidence type="ECO:0000259" key="7">
    <source>
        <dbReference type="PROSITE" id="PS50089"/>
    </source>
</evidence>
<feature type="domain" description="RING-type" evidence="7">
    <location>
        <begin position="145"/>
        <end position="187"/>
    </location>
</feature>
<organism evidence="8 9">
    <name type="scientific">Apiospora marii</name>
    <dbReference type="NCBI Taxonomy" id="335849"/>
    <lineage>
        <taxon>Eukaryota</taxon>
        <taxon>Fungi</taxon>
        <taxon>Dikarya</taxon>
        <taxon>Ascomycota</taxon>
        <taxon>Pezizomycotina</taxon>
        <taxon>Sordariomycetes</taxon>
        <taxon>Xylariomycetidae</taxon>
        <taxon>Amphisphaeriales</taxon>
        <taxon>Apiosporaceae</taxon>
        <taxon>Apiospora</taxon>
    </lineage>
</organism>
<dbReference type="SMART" id="SM00184">
    <property type="entry name" value="RING"/>
    <property type="match status" value="1"/>
</dbReference>
<dbReference type="EMBL" id="JAQQWI010000017">
    <property type="protein sequence ID" value="KAK8005977.1"/>
    <property type="molecule type" value="Genomic_DNA"/>
</dbReference>
<dbReference type="Proteomes" id="UP001396898">
    <property type="component" value="Unassembled WGS sequence"/>
</dbReference>
<evidence type="ECO:0000256" key="6">
    <source>
        <dbReference type="SAM" id="Phobius"/>
    </source>
</evidence>
<keyword evidence="1" id="KW-0479">Metal-binding</keyword>
<dbReference type="SUPFAM" id="SSF57850">
    <property type="entry name" value="RING/U-box"/>
    <property type="match status" value="1"/>
</dbReference>
<feature type="region of interest" description="Disordered" evidence="5">
    <location>
        <begin position="83"/>
        <end position="113"/>
    </location>
</feature>
<evidence type="ECO:0000313" key="8">
    <source>
        <dbReference type="EMBL" id="KAK8005977.1"/>
    </source>
</evidence>
<name>A0ABR1R9K0_9PEZI</name>
<accession>A0ABR1R9K0</accession>
<dbReference type="PROSITE" id="PS50089">
    <property type="entry name" value="ZF_RING_2"/>
    <property type="match status" value="1"/>
</dbReference>
<sequence length="196" mass="21174">MAGAAPNSTASDPSTTVNTGSVAAGVSIALAIALAVIFLIACNSGAFGALGVLRETTNRPSRKHPRGLDSNIVNSFPIVRYQQPSSSNIRPEERSRGPTTDEEAGGRRSLSNFRSPRGLLTSLWLPVRSITIGRSRTRREQETSCIICTDDFDEGVEVRKLPCGHIFHPTCVDQWLAEFGVTCPVWQVSLPLFPIP</sequence>
<dbReference type="InterPro" id="IPR013083">
    <property type="entry name" value="Znf_RING/FYVE/PHD"/>
</dbReference>
<dbReference type="InterPro" id="IPR053238">
    <property type="entry name" value="RING-H2_zinc_finger"/>
</dbReference>
<keyword evidence="6" id="KW-1133">Transmembrane helix</keyword>
<gene>
    <name evidence="8" type="ORF">PG991_012274</name>
</gene>
<keyword evidence="2 4" id="KW-0863">Zinc-finger</keyword>
<evidence type="ECO:0000256" key="3">
    <source>
        <dbReference type="ARBA" id="ARBA00022833"/>
    </source>
</evidence>
<dbReference type="Pfam" id="PF13639">
    <property type="entry name" value="zf-RING_2"/>
    <property type="match status" value="1"/>
</dbReference>
<evidence type="ECO:0000256" key="1">
    <source>
        <dbReference type="ARBA" id="ARBA00022723"/>
    </source>
</evidence>
<keyword evidence="9" id="KW-1185">Reference proteome</keyword>
<dbReference type="Gene3D" id="3.30.40.10">
    <property type="entry name" value="Zinc/RING finger domain, C3HC4 (zinc finger)"/>
    <property type="match status" value="1"/>
</dbReference>
<dbReference type="InterPro" id="IPR001841">
    <property type="entry name" value="Znf_RING"/>
</dbReference>
<comment type="caution">
    <text evidence="8">The sequence shown here is derived from an EMBL/GenBank/DDBJ whole genome shotgun (WGS) entry which is preliminary data.</text>
</comment>
<feature type="transmembrane region" description="Helical" evidence="6">
    <location>
        <begin position="28"/>
        <end position="53"/>
    </location>
</feature>
<evidence type="ECO:0000256" key="4">
    <source>
        <dbReference type="PROSITE-ProRule" id="PRU00175"/>
    </source>
</evidence>
<keyword evidence="6" id="KW-0812">Transmembrane</keyword>
<protein>
    <recommendedName>
        <fullName evidence="7">RING-type domain-containing protein</fullName>
    </recommendedName>
</protein>
<dbReference type="PANTHER" id="PTHR14155:SF627">
    <property type="entry name" value="OS06G0192800 PROTEIN"/>
    <property type="match status" value="1"/>
</dbReference>